<dbReference type="Proteomes" id="UP000257109">
    <property type="component" value="Unassembled WGS sequence"/>
</dbReference>
<dbReference type="Pfam" id="PF00078">
    <property type="entry name" value="RVT_1"/>
    <property type="match status" value="1"/>
</dbReference>
<sequence length="131" mass="15318">MVLVKKHNRKWRMYVDYFDLNKACPKDSYPLSSIDWLVDGASGFQVLGFLDVFFGYNQIKMYPLDADKTAFMTDGLTYCYQVMPFDLKNTRTTCQRLVDKVFANHIDHNLKVYVDDMVVKSTSPKEHIKDL</sequence>
<dbReference type="PROSITE" id="PS50878">
    <property type="entry name" value="RT_POL"/>
    <property type="match status" value="1"/>
</dbReference>
<comment type="caution">
    <text evidence="2">The sequence shown here is derived from an EMBL/GenBank/DDBJ whole genome shotgun (WGS) entry which is preliminary data.</text>
</comment>
<name>A0A371GVF1_MUCPR</name>
<reference evidence="2" key="1">
    <citation type="submission" date="2018-05" db="EMBL/GenBank/DDBJ databases">
        <title>Draft genome of Mucuna pruriens seed.</title>
        <authorList>
            <person name="Nnadi N.E."/>
            <person name="Vos R."/>
            <person name="Hasami M.H."/>
            <person name="Devisetty U.K."/>
            <person name="Aguiy J.C."/>
        </authorList>
    </citation>
    <scope>NUCLEOTIDE SEQUENCE [LARGE SCALE GENOMIC DNA]</scope>
    <source>
        <strain evidence="2">JCA_2017</strain>
    </source>
</reference>
<dbReference type="AlphaFoldDB" id="A0A371GVF1"/>
<dbReference type="PANTHER" id="PTHR24559">
    <property type="entry name" value="TRANSPOSON TY3-I GAG-POL POLYPROTEIN"/>
    <property type="match status" value="1"/>
</dbReference>
<gene>
    <name evidence="2" type="ORF">CR513_23131</name>
</gene>
<dbReference type="PANTHER" id="PTHR24559:SF430">
    <property type="entry name" value="RNA-DIRECTED DNA POLYMERASE"/>
    <property type="match status" value="1"/>
</dbReference>
<dbReference type="OrthoDB" id="542221at2759"/>
<dbReference type="STRING" id="157652.A0A371GVF1"/>
<dbReference type="InterPro" id="IPR043128">
    <property type="entry name" value="Rev_trsase/Diguanyl_cyclase"/>
</dbReference>
<dbReference type="Gene3D" id="3.10.10.10">
    <property type="entry name" value="HIV Type 1 Reverse Transcriptase, subunit A, domain 1"/>
    <property type="match status" value="1"/>
</dbReference>
<organism evidence="2 3">
    <name type="scientific">Mucuna pruriens</name>
    <name type="common">Velvet bean</name>
    <name type="synonym">Dolichos pruriens</name>
    <dbReference type="NCBI Taxonomy" id="157652"/>
    <lineage>
        <taxon>Eukaryota</taxon>
        <taxon>Viridiplantae</taxon>
        <taxon>Streptophyta</taxon>
        <taxon>Embryophyta</taxon>
        <taxon>Tracheophyta</taxon>
        <taxon>Spermatophyta</taxon>
        <taxon>Magnoliopsida</taxon>
        <taxon>eudicotyledons</taxon>
        <taxon>Gunneridae</taxon>
        <taxon>Pentapetalae</taxon>
        <taxon>rosids</taxon>
        <taxon>fabids</taxon>
        <taxon>Fabales</taxon>
        <taxon>Fabaceae</taxon>
        <taxon>Papilionoideae</taxon>
        <taxon>50 kb inversion clade</taxon>
        <taxon>NPAAA clade</taxon>
        <taxon>indigoferoid/millettioid clade</taxon>
        <taxon>Phaseoleae</taxon>
        <taxon>Mucuna</taxon>
    </lineage>
</organism>
<dbReference type="Gene3D" id="3.30.70.270">
    <property type="match status" value="1"/>
</dbReference>
<dbReference type="EMBL" id="QJKJ01004366">
    <property type="protein sequence ID" value="RDX94479.1"/>
    <property type="molecule type" value="Genomic_DNA"/>
</dbReference>
<protein>
    <recommendedName>
        <fullName evidence="1">Reverse transcriptase domain-containing protein</fullName>
    </recommendedName>
</protein>
<dbReference type="SUPFAM" id="SSF56672">
    <property type="entry name" value="DNA/RNA polymerases"/>
    <property type="match status" value="1"/>
</dbReference>
<dbReference type="CDD" id="cd01647">
    <property type="entry name" value="RT_LTR"/>
    <property type="match status" value="1"/>
</dbReference>
<dbReference type="InterPro" id="IPR043502">
    <property type="entry name" value="DNA/RNA_pol_sf"/>
</dbReference>
<evidence type="ECO:0000313" key="2">
    <source>
        <dbReference type="EMBL" id="RDX94479.1"/>
    </source>
</evidence>
<proteinExistence type="predicted"/>
<evidence type="ECO:0000313" key="3">
    <source>
        <dbReference type="Proteomes" id="UP000257109"/>
    </source>
</evidence>
<accession>A0A371GVF1</accession>
<dbReference type="InterPro" id="IPR053134">
    <property type="entry name" value="RNA-dir_DNA_polymerase"/>
</dbReference>
<feature type="domain" description="Reverse transcriptase" evidence="1">
    <location>
        <begin position="1"/>
        <end position="131"/>
    </location>
</feature>
<dbReference type="InterPro" id="IPR000477">
    <property type="entry name" value="RT_dom"/>
</dbReference>
<evidence type="ECO:0000259" key="1">
    <source>
        <dbReference type="PROSITE" id="PS50878"/>
    </source>
</evidence>
<keyword evidence="3" id="KW-1185">Reference proteome</keyword>
<feature type="non-terminal residue" evidence="2">
    <location>
        <position position="1"/>
    </location>
</feature>